<evidence type="ECO:0000313" key="10">
    <source>
        <dbReference type="Proteomes" id="UP000178372"/>
    </source>
</evidence>
<evidence type="ECO:0000256" key="4">
    <source>
        <dbReference type="ARBA" id="ARBA00022813"/>
    </source>
</evidence>
<proteinExistence type="inferred from homology"/>
<dbReference type="GO" id="GO:0016787">
    <property type="term" value="F:hydrolase activity"/>
    <property type="evidence" value="ECO:0007669"/>
    <property type="project" value="UniProtKB-KW"/>
</dbReference>
<dbReference type="InterPro" id="IPR036388">
    <property type="entry name" value="WH-like_DNA-bd_sf"/>
</dbReference>
<dbReference type="EMBL" id="MFZF01000005">
    <property type="protein sequence ID" value="OGK17085.1"/>
    <property type="molecule type" value="Genomic_DNA"/>
</dbReference>
<name>A0A1F7GE04_9BACT</name>
<dbReference type="PRINTS" id="PR00726">
    <property type="entry name" value="LEXASERPTASE"/>
</dbReference>
<reference evidence="9 10" key="1">
    <citation type="journal article" date="2016" name="Nat. Commun.">
        <title>Thousands of microbial genomes shed light on interconnected biogeochemical processes in an aquifer system.</title>
        <authorList>
            <person name="Anantharaman K."/>
            <person name="Brown C.T."/>
            <person name="Hug L.A."/>
            <person name="Sharon I."/>
            <person name="Castelle C.J."/>
            <person name="Probst A.J."/>
            <person name="Thomas B.C."/>
            <person name="Singh A."/>
            <person name="Wilkins M.J."/>
            <person name="Karaoz U."/>
            <person name="Brodie E.L."/>
            <person name="Williams K.H."/>
            <person name="Hubbard S.S."/>
            <person name="Banfield J.F."/>
        </authorList>
    </citation>
    <scope>NUCLEOTIDE SEQUENCE [LARGE SCALE GENOMIC DNA]</scope>
</reference>
<dbReference type="Gene3D" id="1.10.10.10">
    <property type="entry name" value="Winged helix-like DNA-binding domain superfamily/Winged helix DNA-binding domain"/>
    <property type="match status" value="1"/>
</dbReference>
<dbReference type="InterPro" id="IPR036390">
    <property type="entry name" value="WH_DNA-bd_sf"/>
</dbReference>
<dbReference type="Gene3D" id="2.10.109.10">
    <property type="entry name" value="Umud Fragment, subunit A"/>
    <property type="match status" value="1"/>
</dbReference>
<evidence type="ECO:0000313" key="9">
    <source>
        <dbReference type="EMBL" id="OGK17085.1"/>
    </source>
</evidence>
<dbReference type="SUPFAM" id="SSF51306">
    <property type="entry name" value="LexA/Signal peptidase"/>
    <property type="match status" value="1"/>
</dbReference>
<evidence type="ECO:0000256" key="7">
    <source>
        <dbReference type="RuleBase" id="RU003991"/>
    </source>
</evidence>
<dbReference type="InterPro" id="IPR039418">
    <property type="entry name" value="LexA-like"/>
</dbReference>
<keyword evidence="6" id="KW-0742">SOS response</keyword>
<evidence type="ECO:0000256" key="6">
    <source>
        <dbReference type="ARBA" id="ARBA00023236"/>
    </source>
</evidence>
<evidence type="ECO:0000256" key="3">
    <source>
        <dbReference type="ARBA" id="ARBA00022801"/>
    </source>
</evidence>
<dbReference type="GO" id="GO:0003677">
    <property type="term" value="F:DNA binding"/>
    <property type="evidence" value="ECO:0007669"/>
    <property type="project" value="InterPro"/>
</dbReference>
<protein>
    <recommendedName>
        <fullName evidence="8">Peptidase S24/S26A/S26B/S26C domain-containing protein</fullName>
    </recommendedName>
</protein>
<comment type="caution">
    <text evidence="9">The sequence shown here is derived from an EMBL/GenBank/DDBJ whole genome shotgun (WGS) entry which is preliminary data.</text>
</comment>
<gene>
    <name evidence="9" type="ORF">A2690_05020</name>
</gene>
<comment type="similarity">
    <text evidence="1 7">Belongs to the peptidase S24 family.</text>
</comment>
<dbReference type="GO" id="GO:0006355">
    <property type="term" value="P:regulation of DNA-templated transcription"/>
    <property type="evidence" value="ECO:0007669"/>
    <property type="project" value="InterPro"/>
</dbReference>
<dbReference type="PANTHER" id="PTHR33516">
    <property type="entry name" value="LEXA REPRESSOR"/>
    <property type="match status" value="1"/>
</dbReference>
<evidence type="ECO:0000256" key="2">
    <source>
        <dbReference type="ARBA" id="ARBA00022763"/>
    </source>
</evidence>
<evidence type="ECO:0000256" key="1">
    <source>
        <dbReference type="ARBA" id="ARBA00007484"/>
    </source>
</evidence>
<keyword evidence="5" id="KW-0234">DNA repair</keyword>
<dbReference type="AlphaFoldDB" id="A0A1F7GE04"/>
<evidence type="ECO:0000256" key="5">
    <source>
        <dbReference type="ARBA" id="ARBA00023204"/>
    </source>
</evidence>
<dbReference type="GO" id="GO:0009432">
    <property type="term" value="P:SOS response"/>
    <property type="evidence" value="ECO:0007669"/>
    <property type="project" value="UniProtKB-KW"/>
</dbReference>
<dbReference type="Proteomes" id="UP000178372">
    <property type="component" value="Unassembled WGS sequence"/>
</dbReference>
<accession>A0A1F7GE04</accession>
<organism evidence="9 10">
    <name type="scientific">Candidatus Roizmanbacteria bacterium RIFCSPHIGHO2_01_FULL_39_12b</name>
    <dbReference type="NCBI Taxonomy" id="1802030"/>
    <lineage>
        <taxon>Bacteria</taxon>
        <taxon>Candidatus Roizmaniibacteriota</taxon>
    </lineage>
</organism>
<evidence type="ECO:0000259" key="8">
    <source>
        <dbReference type="Pfam" id="PF00717"/>
    </source>
</evidence>
<dbReference type="Pfam" id="PF00717">
    <property type="entry name" value="Peptidase_S24"/>
    <property type="match status" value="1"/>
</dbReference>
<dbReference type="PANTHER" id="PTHR33516:SF2">
    <property type="entry name" value="LEXA REPRESSOR-RELATED"/>
    <property type="match status" value="1"/>
</dbReference>
<dbReference type="InterPro" id="IPR036286">
    <property type="entry name" value="LexA/Signal_pep-like_sf"/>
</dbReference>
<sequence>MMKIDSALQKIRKFFRLNRRLPSYQEIANIMGFASKNAAFKLVSKLIKAEFLEKDEGGHLIPKYLFSLSPATAVVRAGFPAPMFDLRSDVTTLDEYLIKRPEATFILKVAGDSMTDAGIFEGDLVLVERGNNPKIGDIVVAAIDGEWTMKYFDKEKGQPVLVPANKNYSKIYPEESLELAGIVVSVIRKYN</sequence>
<dbReference type="GO" id="GO:0006281">
    <property type="term" value="P:DNA repair"/>
    <property type="evidence" value="ECO:0007669"/>
    <property type="project" value="UniProtKB-KW"/>
</dbReference>
<keyword evidence="2" id="KW-0227">DNA damage</keyword>
<dbReference type="SUPFAM" id="SSF46785">
    <property type="entry name" value="Winged helix' DNA-binding domain"/>
    <property type="match status" value="1"/>
</dbReference>
<dbReference type="InterPro" id="IPR006197">
    <property type="entry name" value="Peptidase_S24_LexA"/>
</dbReference>
<dbReference type="CDD" id="cd06529">
    <property type="entry name" value="S24_LexA-like"/>
    <property type="match status" value="1"/>
</dbReference>
<keyword evidence="4 7" id="KW-0068">Autocatalytic cleavage</keyword>
<dbReference type="InterPro" id="IPR050077">
    <property type="entry name" value="LexA_repressor"/>
</dbReference>
<keyword evidence="3 7" id="KW-0378">Hydrolase</keyword>
<feature type="domain" description="Peptidase S24/S26A/S26B/S26C" evidence="8">
    <location>
        <begin position="75"/>
        <end position="184"/>
    </location>
</feature>
<dbReference type="InterPro" id="IPR015927">
    <property type="entry name" value="Peptidase_S24_S26A/B/C"/>
</dbReference>